<dbReference type="Proteomes" id="UP000527355">
    <property type="component" value="Unassembled WGS sequence"/>
</dbReference>
<comment type="caution">
    <text evidence="1">The sequence shown here is derived from an EMBL/GenBank/DDBJ whole genome shotgun (WGS) entry which is preliminary data.</text>
</comment>
<dbReference type="AlphaFoldDB" id="A0A7J7Z4S1"/>
<organism evidence="1 2">
    <name type="scientific">Myotis myotis</name>
    <name type="common">Greater mouse-eared bat</name>
    <name type="synonym">Vespertilio myotis</name>
    <dbReference type="NCBI Taxonomy" id="51298"/>
    <lineage>
        <taxon>Eukaryota</taxon>
        <taxon>Metazoa</taxon>
        <taxon>Chordata</taxon>
        <taxon>Craniata</taxon>
        <taxon>Vertebrata</taxon>
        <taxon>Euteleostomi</taxon>
        <taxon>Mammalia</taxon>
        <taxon>Eutheria</taxon>
        <taxon>Laurasiatheria</taxon>
        <taxon>Chiroptera</taxon>
        <taxon>Yangochiroptera</taxon>
        <taxon>Vespertilionidae</taxon>
        <taxon>Myotis</taxon>
    </lineage>
</organism>
<accession>A0A7J7Z4S1</accession>
<reference evidence="1 2" key="1">
    <citation type="journal article" date="2020" name="Nature">
        <title>Six reference-quality genomes reveal evolution of bat adaptations.</title>
        <authorList>
            <person name="Jebb D."/>
            <person name="Huang Z."/>
            <person name="Pippel M."/>
            <person name="Hughes G.M."/>
            <person name="Lavrichenko K."/>
            <person name="Devanna P."/>
            <person name="Winkler S."/>
            <person name="Jermiin L.S."/>
            <person name="Skirmuntt E.C."/>
            <person name="Katzourakis A."/>
            <person name="Burkitt-Gray L."/>
            <person name="Ray D.A."/>
            <person name="Sullivan K.A.M."/>
            <person name="Roscito J.G."/>
            <person name="Kirilenko B.M."/>
            <person name="Davalos L.M."/>
            <person name="Corthals A.P."/>
            <person name="Power M.L."/>
            <person name="Jones G."/>
            <person name="Ransome R.D."/>
            <person name="Dechmann D.K.N."/>
            <person name="Locatelli A.G."/>
            <person name="Puechmaille S.J."/>
            <person name="Fedrigo O."/>
            <person name="Jarvis E.D."/>
            <person name="Hiller M."/>
            <person name="Vernes S.C."/>
            <person name="Myers E.W."/>
            <person name="Teeling E.C."/>
        </authorList>
    </citation>
    <scope>NUCLEOTIDE SEQUENCE [LARGE SCALE GENOMIC DNA]</scope>
    <source>
        <strain evidence="1">MMyoMyo1</strain>
        <tissue evidence="1">Flight muscle</tissue>
    </source>
</reference>
<proteinExistence type="predicted"/>
<protein>
    <submittedName>
        <fullName evidence="1">Uncharacterized protein</fullName>
    </submittedName>
</protein>
<name>A0A7J7Z4S1_MYOMY</name>
<dbReference type="EMBL" id="JABWUV010000003">
    <property type="protein sequence ID" value="KAF6369212.1"/>
    <property type="molecule type" value="Genomic_DNA"/>
</dbReference>
<gene>
    <name evidence="1" type="ORF">mMyoMyo1_010594</name>
</gene>
<keyword evidence="2" id="KW-1185">Reference proteome</keyword>
<evidence type="ECO:0000313" key="2">
    <source>
        <dbReference type="Proteomes" id="UP000527355"/>
    </source>
</evidence>
<sequence>MQGPQDTVSSLHSKSYWNRGCPLYLLGLTPHNSKPIARAEVREADYCIKQRGPAGQRVLLTSACTARSLVLHTVPSSHIQSFPHVCEIRINLQNSFTKVISLCFMGFKGISKVILVKHHLYESSVGVDASRGYLGH</sequence>
<evidence type="ECO:0000313" key="1">
    <source>
        <dbReference type="EMBL" id="KAF6369212.1"/>
    </source>
</evidence>